<organism evidence="1 2">
    <name type="scientific">Rubus argutus</name>
    <name type="common">Southern blackberry</name>
    <dbReference type="NCBI Taxonomy" id="59490"/>
    <lineage>
        <taxon>Eukaryota</taxon>
        <taxon>Viridiplantae</taxon>
        <taxon>Streptophyta</taxon>
        <taxon>Embryophyta</taxon>
        <taxon>Tracheophyta</taxon>
        <taxon>Spermatophyta</taxon>
        <taxon>Magnoliopsida</taxon>
        <taxon>eudicotyledons</taxon>
        <taxon>Gunneridae</taxon>
        <taxon>Pentapetalae</taxon>
        <taxon>rosids</taxon>
        <taxon>fabids</taxon>
        <taxon>Rosales</taxon>
        <taxon>Rosaceae</taxon>
        <taxon>Rosoideae</taxon>
        <taxon>Rosoideae incertae sedis</taxon>
        <taxon>Rubus</taxon>
    </lineage>
</organism>
<reference evidence="1 2" key="1">
    <citation type="journal article" date="2023" name="G3 (Bethesda)">
        <title>A chromosome-length genome assembly and annotation of blackberry (Rubus argutus, cv. 'Hillquist').</title>
        <authorList>
            <person name="Bruna T."/>
            <person name="Aryal R."/>
            <person name="Dudchenko O."/>
            <person name="Sargent D.J."/>
            <person name="Mead D."/>
            <person name="Buti M."/>
            <person name="Cavallini A."/>
            <person name="Hytonen T."/>
            <person name="Andres J."/>
            <person name="Pham M."/>
            <person name="Weisz D."/>
            <person name="Mascagni F."/>
            <person name="Usai G."/>
            <person name="Natali L."/>
            <person name="Bassil N."/>
            <person name="Fernandez G.E."/>
            <person name="Lomsadze A."/>
            <person name="Armour M."/>
            <person name="Olukolu B."/>
            <person name="Poorten T."/>
            <person name="Britton C."/>
            <person name="Davik J."/>
            <person name="Ashrafi H."/>
            <person name="Aiden E.L."/>
            <person name="Borodovsky M."/>
            <person name="Worthington M."/>
        </authorList>
    </citation>
    <scope>NUCLEOTIDE SEQUENCE [LARGE SCALE GENOMIC DNA]</scope>
    <source>
        <strain evidence="1">PI 553951</strain>
    </source>
</reference>
<comment type="caution">
    <text evidence="1">The sequence shown here is derived from an EMBL/GenBank/DDBJ whole genome shotgun (WGS) entry which is preliminary data.</text>
</comment>
<protein>
    <submittedName>
        <fullName evidence="1">Uncharacterized protein</fullName>
    </submittedName>
</protein>
<dbReference type="Proteomes" id="UP001457282">
    <property type="component" value="Unassembled WGS sequence"/>
</dbReference>
<dbReference type="EMBL" id="JBEDUW010000006">
    <property type="protein sequence ID" value="KAK9920307.1"/>
    <property type="molecule type" value="Genomic_DNA"/>
</dbReference>
<evidence type="ECO:0000313" key="1">
    <source>
        <dbReference type="EMBL" id="KAK9920307.1"/>
    </source>
</evidence>
<sequence>MKGTEAKILGALLFLSRAQPKLEDEEDAVHDPQTKRSTCCLNCAGLVQNKQSQGGSGAVILCHQEQGFSNVQIRSLFSTFEIDLLYPLPYNQKQIKRIRVTVIWSFDA</sequence>
<dbReference type="AlphaFoldDB" id="A0AAW1W7A8"/>
<accession>A0AAW1W7A8</accession>
<keyword evidence="2" id="KW-1185">Reference proteome</keyword>
<gene>
    <name evidence="1" type="ORF">M0R45_028864</name>
</gene>
<name>A0AAW1W7A8_RUBAR</name>
<proteinExistence type="predicted"/>
<evidence type="ECO:0000313" key="2">
    <source>
        <dbReference type="Proteomes" id="UP001457282"/>
    </source>
</evidence>